<evidence type="ECO:0000313" key="5">
    <source>
        <dbReference type="Proteomes" id="UP000001072"/>
    </source>
</evidence>
<evidence type="ECO:0000256" key="1">
    <source>
        <dbReference type="SAM" id="MobiDB-lite"/>
    </source>
</evidence>
<organism evidence="5">
    <name type="scientific">Melampsora larici-populina (strain 98AG31 / pathotype 3-4-7)</name>
    <name type="common">Poplar leaf rust fungus</name>
    <dbReference type="NCBI Taxonomy" id="747676"/>
    <lineage>
        <taxon>Eukaryota</taxon>
        <taxon>Fungi</taxon>
        <taxon>Dikarya</taxon>
        <taxon>Basidiomycota</taxon>
        <taxon>Pucciniomycotina</taxon>
        <taxon>Pucciniomycetes</taxon>
        <taxon>Pucciniales</taxon>
        <taxon>Melampsoraceae</taxon>
        <taxon>Melampsora</taxon>
    </lineage>
</organism>
<gene>
    <name evidence="4" type="ORF">MELLADRAFT_118026</name>
</gene>
<protein>
    <recommendedName>
        <fullName evidence="3">DUF7872 domain-containing protein</fullName>
    </recommendedName>
</protein>
<dbReference type="EMBL" id="GL883147">
    <property type="protein sequence ID" value="EGG00401.1"/>
    <property type="molecule type" value="Genomic_DNA"/>
</dbReference>
<feature type="compositionally biased region" description="Basic residues" evidence="1">
    <location>
        <begin position="284"/>
        <end position="296"/>
    </location>
</feature>
<feature type="compositionally biased region" description="Low complexity" evidence="1">
    <location>
        <begin position="272"/>
        <end position="283"/>
    </location>
</feature>
<dbReference type="VEuPathDB" id="FungiDB:MELLADRAFT_118026"/>
<dbReference type="GeneID" id="18926141"/>
<evidence type="ECO:0000256" key="2">
    <source>
        <dbReference type="SAM" id="Phobius"/>
    </source>
</evidence>
<feature type="domain" description="DUF7872" evidence="3">
    <location>
        <begin position="299"/>
        <end position="515"/>
    </location>
</feature>
<name>F4S4F2_MELLP</name>
<dbReference type="RefSeq" id="XP_007416247.1">
    <property type="nucleotide sequence ID" value="XM_007416185.1"/>
</dbReference>
<dbReference type="PANTHER" id="PTHR33339:SF1">
    <property type="entry name" value="LYSM DOMAIN-CONTAINING PROTEIN"/>
    <property type="match status" value="1"/>
</dbReference>
<keyword evidence="5" id="KW-1185">Reference proteome</keyword>
<keyword evidence="2" id="KW-0812">Transmembrane</keyword>
<sequence length="515" mass="55347">MDPTNSGKTGLDQSNPQLKDPCAHLELTPQTWVDLQIDQYLSNYPNADKLTIQEFAAELNVPNFFCGIGMDCLAGQLCQPAVGVNWIILYAIQEWNNYMNSLYRAIETAVTLMREASAAIVSDFVPRVEIDKSLYGWAVGTVICGVLATFSGLAVPAFMPLDAMAMVKEATAYGVGAATVGSGAIGASTATLDAKSAKAYDDAKALLDSNKGAELAEAERANDMKIAIDFLTSGGHPKTEEHPKDWVNAEKIRKEAQVLFGMPRTTPPPAGPSTSGASSSSAALRKRTLQPRHLQKRGPPTAFAYTQWAYLDSHLTSLQNRMQGIVSLTTRAGAMAPILSDGGMASILAEGAFLSPNPSEAYLAKPSKELIQLSALSEFFKAINIFVTIGSDECKFKGPNGAWDSPGNLSFCTPEGLMMNLIQAQGDKAINEIPNADLIKSKYGYTVEFLAKSAWECQKKYGIYTLGKAPPPVSIKSDCVFSIAVCDCTLPEVAHLRKKKVKTVKACRKAANLPI</sequence>
<dbReference type="AlphaFoldDB" id="F4S4F2"/>
<keyword evidence="2" id="KW-0472">Membrane</keyword>
<proteinExistence type="predicted"/>
<keyword evidence="2" id="KW-1133">Transmembrane helix</keyword>
<dbReference type="InParanoid" id="F4S4F2"/>
<feature type="region of interest" description="Disordered" evidence="1">
    <location>
        <begin position="263"/>
        <end position="297"/>
    </location>
</feature>
<evidence type="ECO:0000313" key="4">
    <source>
        <dbReference type="EMBL" id="EGG00401.1"/>
    </source>
</evidence>
<reference evidence="5" key="1">
    <citation type="journal article" date="2011" name="Proc. Natl. Acad. Sci. U.S.A.">
        <title>Obligate biotrophy features unraveled by the genomic analysis of rust fungi.</title>
        <authorList>
            <person name="Duplessis S."/>
            <person name="Cuomo C.A."/>
            <person name="Lin Y.-C."/>
            <person name="Aerts A."/>
            <person name="Tisserant E."/>
            <person name="Veneault-Fourrey C."/>
            <person name="Joly D.L."/>
            <person name="Hacquard S."/>
            <person name="Amselem J."/>
            <person name="Cantarel B.L."/>
            <person name="Chiu R."/>
            <person name="Coutinho P.M."/>
            <person name="Feau N."/>
            <person name="Field M."/>
            <person name="Frey P."/>
            <person name="Gelhaye E."/>
            <person name="Goldberg J."/>
            <person name="Grabherr M.G."/>
            <person name="Kodira C.D."/>
            <person name="Kohler A."/>
            <person name="Kuees U."/>
            <person name="Lindquist E.A."/>
            <person name="Lucas S.M."/>
            <person name="Mago R."/>
            <person name="Mauceli E."/>
            <person name="Morin E."/>
            <person name="Murat C."/>
            <person name="Pangilinan J.L."/>
            <person name="Park R."/>
            <person name="Pearson M."/>
            <person name="Quesneville H."/>
            <person name="Rouhier N."/>
            <person name="Sakthikumar S."/>
            <person name="Salamov A.A."/>
            <person name="Schmutz J."/>
            <person name="Selles B."/>
            <person name="Shapiro H."/>
            <person name="Tanguay P."/>
            <person name="Tuskan G.A."/>
            <person name="Henrissat B."/>
            <person name="Van de Peer Y."/>
            <person name="Rouze P."/>
            <person name="Ellis J.G."/>
            <person name="Dodds P.N."/>
            <person name="Schein J.E."/>
            <person name="Zhong S."/>
            <person name="Hamelin R.C."/>
            <person name="Grigoriev I.V."/>
            <person name="Szabo L.J."/>
            <person name="Martin F."/>
        </authorList>
    </citation>
    <scope>NUCLEOTIDE SEQUENCE [LARGE SCALE GENOMIC DNA]</scope>
    <source>
        <strain evidence="5">98AG31 / pathotype 3-4-7</strain>
    </source>
</reference>
<accession>F4S4F2</accession>
<dbReference type="PANTHER" id="PTHR33339">
    <property type="entry name" value="LYSM DOMAIN-CONTAINING PROTEIN"/>
    <property type="match status" value="1"/>
</dbReference>
<feature type="transmembrane region" description="Helical" evidence="2">
    <location>
        <begin position="134"/>
        <end position="158"/>
    </location>
</feature>
<dbReference type="KEGG" id="mlr:MELLADRAFT_118026"/>
<dbReference type="OrthoDB" id="2501761at2759"/>
<dbReference type="Proteomes" id="UP000001072">
    <property type="component" value="Unassembled WGS sequence"/>
</dbReference>
<dbReference type="HOGENOM" id="CLU_030195_3_0_1"/>
<dbReference type="Pfam" id="PF25278">
    <property type="entry name" value="DUF7872"/>
    <property type="match status" value="1"/>
</dbReference>
<evidence type="ECO:0000259" key="3">
    <source>
        <dbReference type="Pfam" id="PF25278"/>
    </source>
</evidence>
<dbReference type="InterPro" id="IPR057194">
    <property type="entry name" value="DUF7872"/>
</dbReference>